<proteinExistence type="predicted"/>
<gene>
    <name evidence="1" type="ORF">RM590_11460</name>
</gene>
<dbReference type="EMBL" id="JAVREL010000005">
    <property type="protein sequence ID" value="MDT0343226.1"/>
    <property type="molecule type" value="Genomic_DNA"/>
</dbReference>
<reference evidence="2" key="1">
    <citation type="submission" date="2023-07" db="EMBL/GenBank/DDBJ databases">
        <title>30 novel species of actinomycetes from the DSMZ collection.</title>
        <authorList>
            <person name="Nouioui I."/>
        </authorList>
    </citation>
    <scope>NUCLEOTIDE SEQUENCE [LARGE SCALE GENOMIC DNA]</scope>
    <source>
        <strain evidence="2">DSM 44938</strain>
    </source>
</reference>
<comment type="caution">
    <text evidence="1">The sequence shown here is derived from an EMBL/GenBank/DDBJ whole genome shotgun (WGS) entry which is preliminary data.</text>
</comment>
<dbReference type="Proteomes" id="UP001183246">
    <property type="component" value="Unassembled WGS sequence"/>
</dbReference>
<protein>
    <submittedName>
        <fullName evidence="1">Uncharacterized protein</fullName>
    </submittedName>
</protein>
<accession>A0ABU2MNP2</accession>
<dbReference type="RefSeq" id="WP_311704360.1">
    <property type="nucleotide sequence ID" value="NZ_JAVREL010000005.1"/>
</dbReference>
<organism evidence="1 2">
    <name type="scientific">Streptomyces litchfieldiae</name>
    <dbReference type="NCBI Taxonomy" id="3075543"/>
    <lineage>
        <taxon>Bacteria</taxon>
        <taxon>Bacillati</taxon>
        <taxon>Actinomycetota</taxon>
        <taxon>Actinomycetes</taxon>
        <taxon>Kitasatosporales</taxon>
        <taxon>Streptomycetaceae</taxon>
        <taxon>Streptomyces</taxon>
    </lineage>
</organism>
<evidence type="ECO:0000313" key="1">
    <source>
        <dbReference type="EMBL" id="MDT0343226.1"/>
    </source>
</evidence>
<sequence length="207" mass="22776">MHTYFDVPDFFTGFPVGMTAEETYAYAHTYIDSLKPEGEEAEQRILREIRGLSEILMQTGALYAGAAVQVIGNEPSLATLTVTVQGFRYGDDARIAAEGAMHSLIAARGREWTGQVRDLPCGPAAIVTGTRAHRVPADETTQLPVAELQAFVPVPEHQTLPQQCMLTVTFTTPSIRHWQAYMPSVVRLLRSITFTTTASEERPHALS</sequence>
<name>A0ABU2MNP2_9ACTN</name>
<keyword evidence="2" id="KW-1185">Reference proteome</keyword>
<evidence type="ECO:0000313" key="2">
    <source>
        <dbReference type="Proteomes" id="UP001183246"/>
    </source>
</evidence>